<dbReference type="InterPro" id="IPR009050">
    <property type="entry name" value="Globin-like_sf"/>
</dbReference>
<comment type="caution">
    <text evidence="5">The sequence shown here is derived from an EMBL/GenBank/DDBJ whole genome shotgun (WGS) entry which is preliminary data.</text>
</comment>
<dbReference type="RefSeq" id="WP_243319913.1">
    <property type="nucleotide sequence ID" value="NZ_JALGCL010000001.1"/>
</dbReference>
<dbReference type="Proteomes" id="UP001165423">
    <property type="component" value="Unassembled WGS sequence"/>
</dbReference>
<keyword evidence="4" id="KW-0408">Iron</keyword>
<proteinExistence type="predicted"/>
<evidence type="ECO:0000256" key="4">
    <source>
        <dbReference type="ARBA" id="ARBA00023004"/>
    </source>
</evidence>
<organism evidence="5 6">
    <name type="scientific">Cognatiluteimonas sedimenti</name>
    <dbReference type="NCBI Taxonomy" id="2927791"/>
    <lineage>
        <taxon>Bacteria</taxon>
        <taxon>Pseudomonadati</taxon>
        <taxon>Pseudomonadota</taxon>
        <taxon>Gammaproteobacteria</taxon>
        <taxon>Lysobacterales</taxon>
        <taxon>Lysobacteraceae</taxon>
        <taxon>Cognatiluteimonas</taxon>
    </lineage>
</organism>
<dbReference type="CDD" id="cd08916">
    <property type="entry name" value="TrHb3_P"/>
    <property type="match status" value="1"/>
</dbReference>
<reference evidence="5 6" key="1">
    <citation type="submission" date="2022-03" db="EMBL/GenBank/DDBJ databases">
        <title>Luteimonas soily sp. nov., a novel bacterium isolated from the soil.</title>
        <authorList>
            <person name="Zhang X."/>
        </authorList>
    </citation>
    <scope>NUCLEOTIDE SEQUENCE [LARGE SCALE GENOMIC DNA]</scope>
    <source>
        <strain evidence="5 6">50</strain>
    </source>
</reference>
<protein>
    <submittedName>
        <fullName evidence="5">Group III truncated hemoglobin</fullName>
    </submittedName>
</protein>
<dbReference type="Gene3D" id="1.10.490.10">
    <property type="entry name" value="Globins"/>
    <property type="match status" value="1"/>
</dbReference>
<keyword evidence="2" id="KW-0349">Heme</keyword>
<dbReference type="Pfam" id="PF01152">
    <property type="entry name" value="Bac_globin"/>
    <property type="match status" value="1"/>
</dbReference>
<dbReference type="SUPFAM" id="SSF46458">
    <property type="entry name" value="Globin-like"/>
    <property type="match status" value="1"/>
</dbReference>
<keyword evidence="3" id="KW-0479">Metal-binding</keyword>
<evidence type="ECO:0000313" key="5">
    <source>
        <dbReference type="EMBL" id="MCJ0825508.1"/>
    </source>
</evidence>
<keyword evidence="6" id="KW-1185">Reference proteome</keyword>
<dbReference type="InterPro" id="IPR012292">
    <property type="entry name" value="Globin/Proto"/>
</dbReference>
<accession>A0ABT0A3F0</accession>
<keyword evidence="1" id="KW-0813">Transport</keyword>
<dbReference type="InterPro" id="IPR001486">
    <property type="entry name" value="Hemoglobin_trunc"/>
</dbReference>
<evidence type="ECO:0000256" key="1">
    <source>
        <dbReference type="ARBA" id="ARBA00022448"/>
    </source>
</evidence>
<sequence>MPSAPAPDATAIARLVDRFYDRVQADPVLGPVFNPIVHDWPGHKALLTSFWCSVALRAATYRGNPMAVHRPLPIDAAHFDHWLALWRDTAQSLLPAEQAETMVDYAQRIGRSLRYGLGIDRNLRPLGLPVARQG</sequence>
<evidence type="ECO:0000256" key="3">
    <source>
        <dbReference type="ARBA" id="ARBA00022723"/>
    </source>
</evidence>
<evidence type="ECO:0000256" key="2">
    <source>
        <dbReference type="ARBA" id="ARBA00022617"/>
    </source>
</evidence>
<evidence type="ECO:0000313" key="6">
    <source>
        <dbReference type="Proteomes" id="UP001165423"/>
    </source>
</evidence>
<gene>
    <name evidence="5" type="ORF">MQC88_05975</name>
</gene>
<dbReference type="EMBL" id="JALGCL010000001">
    <property type="protein sequence ID" value="MCJ0825508.1"/>
    <property type="molecule type" value="Genomic_DNA"/>
</dbReference>
<name>A0ABT0A3F0_9GAMM</name>